<feature type="domain" description="Reverse transcriptase Ty1/copia-type" evidence="3">
    <location>
        <begin position="731"/>
        <end position="783"/>
    </location>
</feature>
<reference evidence="6" key="2">
    <citation type="submission" date="2022-01" db="EMBL/GenBank/DDBJ databases">
        <authorList>
            <person name="Yamashiro T."/>
            <person name="Shiraishi A."/>
            <person name="Satake H."/>
            <person name="Nakayama K."/>
        </authorList>
    </citation>
    <scope>NUCLEOTIDE SEQUENCE</scope>
</reference>
<evidence type="ECO:0000259" key="3">
    <source>
        <dbReference type="Pfam" id="PF07727"/>
    </source>
</evidence>
<protein>
    <submittedName>
        <fullName evidence="6">Retrovirus-related pol polyprotein from transposon TNT 1-94</fullName>
    </submittedName>
</protein>
<dbReference type="Proteomes" id="UP001151760">
    <property type="component" value="Unassembled WGS sequence"/>
</dbReference>
<keyword evidence="1" id="KW-0378">Hydrolase</keyword>
<organism evidence="6 7">
    <name type="scientific">Tanacetum coccineum</name>
    <dbReference type="NCBI Taxonomy" id="301880"/>
    <lineage>
        <taxon>Eukaryota</taxon>
        <taxon>Viridiplantae</taxon>
        <taxon>Streptophyta</taxon>
        <taxon>Embryophyta</taxon>
        <taxon>Tracheophyta</taxon>
        <taxon>Spermatophyta</taxon>
        <taxon>Magnoliopsida</taxon>
        <taxon>eudicotyledons</taxon>
        <taxon>Gunneridae</taxon>
        <taxon>Pentapetalae</taxon>
        <taxon>asterids</taxon>
        <taxon>campanulids</taxon>
        <taxon>Asterales</taxon>
        <taxon>Asteraceae</taxon>
        <taxon>Asteroideae</taxon>
        <taxon>Anthemideae</taxon>
        <taxon>Anthemidinae</taxon>
        <taxon>Tanacetum</taxon>
    </lineage>
</organism>
<keyword evidence="1" id="KW-0064">Aspartyl protease</keyword>
<keyword evidence="7" id="KW-1185">Reference proteome</keyword>
<dbReference type="InterPro" id="IPR013103">
    <property type="entry name" value="RVT_2"/>
</dbReference>
<dbReference type="InterPro" id="IPR057670">
    <property type="entry name" value="SH3_retrovirus"/>
</dbReference>
<evidence type="ECO:0000259" key="5">
    <source>
        <dbReference type="Pfam" id="PF25597"/>
    </source>
</evidence>
<gene>
    <name evidence="6" type="ORF">Tco_0874378</name>
</gene>
<dbReference type="Pfam" id="PF22936">
    <property type="entry name" value="Pol_BBD"/>
    <property type="match status" value="1"/>
</dbReference>
<dbReference type="Pfam" id="PF25597">
    <property type="entry name" value="SH3_retrovirus"/>
    <property type="match status" value="1"/>
</dbReference>
<evidence type="ECO:0000256" key="2">
    <source>
        <dbReference type="SAM" id="MobiDB-lite"/>
    </source>
</evidence>
<dbReference type="InterPro" id="IPR043502">
    <property type="entry name" value="DNA/RNA_pol_sf"/>
</dbReference>
<feature type="domain" description="Retrovirus-related Pol polyprotein from transposon TNT 1-94-like beta-barrel" evidence="4">
    <location>
        <begin position="295"/>
        <end position="366"/>
    </location>
</feature>
<feature type="compositionally biased region" description="Polar residues" evidence="2">
    <location>
        <begin position="549"/>
        <end position="563"/>
    </location>
</feature>
<evidence type="ECO:0000313" key="7">
    <source>
        <dbReference type="Proteomes" id="UP001151760"/>
    </source>
</evidence>
<evidence type="ECO:0000259" key="4">
    <source>
        <dbReference type="Pfam" id="PF22936"/>
    </source>
</evidence>
<feature type="compositionally biased region" description="Polar residues" evidence="2">
    <location>
        <begin position="574"/>
        <end position="586"/>
    </location>
</feature>
<keyword evidence="1" id="KW-0645">Protease</keyword>
<dbReference type="InterPro" id="IPR054722">
    <property type="entry name" value="PolX-like_BBD"/>
</dbReference>
<name>A0ABQ5BPE7_9ASTR</name>
<dbReference type="EMBL" id="BQNB010013415">
    <property type="protein sequence ID" value="GJT15672.1"/>
    <property type="molecule type" value="Genomic_DNA"/>
</dbReference>
<feature type="region of interest" description="Disordered" evidence="2">
    <location>
        <begin position="181"/>
        <end position="212"/>
    </location>
</feature>
<reference evidence="6" key="1">
    <citation type="journal article" date="2022" name="Int. J. Mol. Sci.">
        <title>Draft Genome of Tanacetum Coccineum: Genomic Comparison of Closely Related Tanacetum-Family Plants.</title>
        <authorList>
            <person name="Yamashiro T."/>
            <person name="Shiraishi A."/>
            <person name="Nakayama K."/>
            <person name="Satake H."/>
        </authorList>
    </citation>
    <scope>NUCLEOTIDE SEQUENCE</scope>
</reference>
<proteinExistence type="predicted"/>
<dbReference type="SUPFAM" id="SSF56672">
    <property type="entry name" value="DNA/RNA polymerases"/>
    <property type="match status" value="1"/>
</dbReference>
<feature type="domain" description="Reverse transcriptase Ty1/copia-type" evidence="3">
    <location>
        <begin position="784"/>
        <end position="909"/>
    </location>
</feature>
<accession>A0ABQ5BPE7</accession>
<evidence type="ECO:0000313" key="6">
    <source>
        <dbReference type="EMBL" id="GJT15672.1"/>
    </source>
</evidence>
<sequence length="917" mass="104489">MGVTRDSQEDKLTTAMMLLARAITQKFSIPINNRVFVTSINHKKLSCIQRIKIPESDFKRSQAQSIVFELKTQHQKELDELIEHVNQKTYAYADVRDQNQDLLMTISELKNKLKTVAKGKNVNTKFDTSETSTTLLCVTPLPKNIAVKAKKVSNTKVNADRSKPVTSHFIPKNEQGQKTECKCVESSNSVRRPKSKDNKSKARVLKNTNDKRSSAHVWKMSSSVSIDSNKRETMYSNVCQSNTSVLNTKTVNAVNDGSNIVCVSCGKDVFLLSHEKCVAHYALFRDSKVIQLVLWIVNSGCSKHMTGNLSLLRNFIEKIMGTICFGNDHFTSITRYGNYVQGNLTICHVYYVEGLGHNLFLVRQFCDGDLELAFRSNTFYVRNLEGDVLLTGSHKPNLYTISISELAAFSLYNKTPYELIRGRKPNIQYFHVFGSLCYSTNDRDDLGKMKPKADIGIFIGYSESSRGFCIYNRQTKRIMETIHVKFDELTTMASECKNLEPKFTCTNFQDSPEDSQSLPSKTDLDNLFGPLYEEYYLTSSLEVSDNSAANTLDNENTSSSSSIVVKEDEAPPIVSSSTEQVTSKQNTPVLNENADEVVQEDDPSNMHEFHQTHHSTDKWTMNHPIEQVIGDPSKPVMTRRQLHTDAEVCMYPLTVSTTELKNIKESMLDASWIESMQDELNKFKRLDVWELVKCPIGRNIIVVKWIWKNKTDAKNMVIRNKSHLVAKGYAHKNFLVYQIDVKTAFLNGPLQEEVFVCQPDGFVDPYFPNNIYHLKKALYGLKKKALYGLKQASRAWYDKISSFLIEHHFTKGIIDPTLFTRRYGDDILLVQIYVDDIIFKSTNPVFSNRFAKLMKDNFEMSMIGEMKFFLGLQVHQSPIEIFICQSQYTMDLLKKHVMEKCDTVTTPMATAKIDADL</sequence>
<evidence type="ECO:0000256" key="1">
    <source>
        <dbReference type="ARBA" id="ARBA00022750"/>
    </source>
</evidence>
<dbReference type="Pfam" id="PF07727">
    <property type="entry name" value="RVT_2"/>
    <property type="match status" value="2"/>
</dbReference>
<feature type="region of interest" description="Disordered" evidence="2">
    <location>
        <begin position="549"/>
        <end position="586"/>
    </location>
</feature>
<feature type="domain" description="Retroviral polymerase SH3-like" evidence="5">
    <location>
        <begin position="435"/>
        <end position="491"/>
    </location>
</feature>
<comment type="caution">
    <text evidence="6">The sequence shown here is derived from an EMBL/GenBank/DDBJ whole genome shotgun (WGS) entry which is preliminary data.</text>
</comment>